<dbReference type="NCBIfam" id="TIGR01214">
    <property type="entry name" value="rmlD"/>
    <property type="match status" value="1"/>
</dbReference>
<feature type="domain" description="RmlD-like substrate binding" evidence="7">
    <location>
        <begin position="11"/>
        <end position="300"/>
    </location>
</feature>
<gene>
    <name evidence="8" type="ORF">WK57_04225</name>
</gene>
<dbReference type="RefSeq" id="WP_059630014.1">
    <property type="nucleotide sequence ID" value="NZ_CM003771.1"/>
</dbReference>
<reference evidence="8 9" key="1">
    <citation type="submission" date="2015-11" db="EMBL/GenBank/DDBJ databases">
        <authorList>
            <person name="Sahl J."/>
            <person name="Wagner D."/>
            <person name="Keim P."/>
        </authorList>
    </citation>
    <scope>NUCLEOTIDE SEQUENCE [LARGE SCALE GENOMIC DNA]</scope>
    <source>
        <strain evidence="8 9">MSMB1157</strain>
    </source>
</reference>
<evidence type="ECO:0000259" key="7">
    <source>
        <dbReference type="Pfam" id="PF04321"/>
    </source>
</evidence>
<dbReference type="SUPFAM" id="SSF51735">
    <property type="entry name" value="NAD(P)-binding Rossmann-fold domains"/>
    <property type="match status" value="1"/>
</dbReference>
<dbReference type="GO" id="GO:0008831">
    <property type="term" value="F:dTDP-4-dehydrorhamnose reductase activity"/>
    <property type="evidence" value="ECO:0007669"/>
    <property type="project" value="UniProtKB-EC"/>
</dbReference>
<dbReference type="Gene3D" id="3.40.50.720">
    <property type="entry name" value="NAD(P)-binding Rossmann-like Domain"/>
    <property type="match status" value="1"/>
</dbReference>
<dbReference type="InterPro" id="IPR005913">
    <property type="entry name" value="dTDP_dehydrorham_reduct"/>
</dbReference>
<name>A0AA40UYD5_9BURK</name>
<dbReference type="Proteomes" id="UP000070119">
    <property type="component" value="Chromosome 1"/>
</dbReference>
<dbReference type="InterPro" id="IPR029903">
    <property type="entry name" value="RmlD-like-bd"/>
</dbReference>
<comment type="cofactor">
    <cofactor evidence="6">
        <name>Mg(2+)</name>
        <dbReference type="ChEBI" id="CHEBI:18420"/>
    </cofactor>
    <text evidence="6">Binds 1 Mg(2+) ion per monomer.</text>
</comment>
<dbReference type="InterPro" id="IPR036291">
    <property type="entry name" value="NAD(P)-bd_dom_sf"/>
</dbReference>
<dbReference type="CDD" id="cd05254">
    <property type="entry name" value="dTDP_HR_like_SDR_e"/>
    <property type="match status" value="1"/>
</dbReference>
<dbReference type="PANTHER" id="PTHR10491:SF4">
    <property type="entry name" value="METHIONINE ADENOSYLTRANSFERASE 2 SUBUNIT BETA"/>
    <property type="match status" value="1"/>
</dbReference>
<keyword evidence="6" id="KW-0521">NADP</keyword>
<dbReference type="Pfam" id="PF04321">
    <property type="entry name" value="RmlD_sub_bind"/>
    <property type="match status" value="1"/>
</dbReference>
<comment type="pathway">
    <text evidence="1 6">Carbohydrate biosynthesis; dTDP-L-rhamnose biosynthesis.</text>
</comment>
<dbReference type="GO" id="GO:0005829">
    <property type="term" value="C:cytosol"/>
    <property type="evidence" value="ECO:0007669"/>
    <property type="project" value="TreeGrafter"/>
</dbReference>
<dbReference type="PANTHER" id="PTHR10491">
    <property type="entry name" value="DTDP-4-DEHYDRORHAMNOSE REDUCTASE"/>
    <property type="match status" value="1"/>
</dbReference>
<evidence type="ECO:0000256" key="5">
    <source>
        <dbReference type="ARBA" id="ARBA00048200"/>
    </source>
</evidence>
<evidence type="ECO:0000313" key="9">
    <source>
        <dbReference type="Proteomes" id="UP000070119"/>
    </source>
</evidence>
<evidence type="ECO:0000256" key="3">
    <source>
        <dbReference type="ARBA" id="ARBA00012929"/>
    </source>
</evidence>
<protein>
    <recommendedName>
        <fullName evidence="4 6">dTDP-4-dehydrorhamnose reductase</fullName>
        <ecNumber evidence="3 6">1.1.1.133</ecNumber>
    </recommendedName>
</protein>
<dbReference type="GO" id="GO:0019305">
    <property type="term" value="P:dTDP-rhamnose biosynthetic process"/>
    <property type="evidence" value="ECO:0007669"/>
    <property type="project" value="TreeGrafter"/>
</dbReference>
<organism evidence="8 9">
    <name type="scientific">Burkholderia ubonensis</name>
    <dbReference type="NCBI Taxonomy" id="101571"/>
    <lineage>
        <taxon>Bacteria</taxon>
        <taxon>Pseudomonadati</taxon>
        <taxon>Pseudomonadota</taxon>
        <taxon>Betaproteobacteria</taxon>
        <taxon>Burkholderiales</taxon>
        <taxon>Burkholderiaceae</taxon>
        <taxon>Burkholderia</taxon>
        <taxon>Burkholderia cepacia complex</taxon>
    </lineage>
</organism>
<dbReference type="Gene3D" id="3.90.25.10">
    <property type="entry name" value="UDP-galactose 4-epimerase, domain 1"/>
    <property type="match status" value="1"/>
</dbReference>
<evidence type="ECO:0000256" key="4">
    <source>
        <dbReference type="ARBA" id="ARBA00017099"/>
    </source>
</evidence>
<proteinExistence type="inferred from homology"/>
<evidence type="ECO:0000256" key="6">
    <source>
        <dbReference type="RuleBase" id="RU364082"/>
    </source>
</evidence>
<evidence type="ECO:0000256" key="1">
    <source>
        <dbReference type="ARBA" id="ARBA00004781"/>
    </source>
</evidence>
<accession>A0AA40UYD5</accession>
<dbReference type="EC" id="1.1.1.133" evidence="3 6"/>
<dbReference type="AlphaFoldDB" id="A0AA40UYD5"/>
<evidence type="ECO:0000313" key="8">
    <source>
        <dbReference type="EMBL" id="KWZ59860.1"/>
    </source>
</evidence>
<sequence length="307" mass="33580">MNDSFRVMPPVLVTGANGQVGFELTRSLQGLGPIVALDRSRLDLADLDQIRRVVRDVGPAVIVNAAAYTAVDRAESDEASAQRINGDAPGVLAEEARRAGALLVHYSTDYVFDGHGDQPFREDDATCPLNVYGRTKLAGEQAIAAVGCDYLVFRTSWVYGATGKNFLLTMLRLARERDELSVVADQTGAPTWSGTIAALTGHILARYCADRIGRRDWWSEHTGIYHLTNGGEASWYHFAEAIFTHAGCDGIAVHPITSDRYPTPAARPRNSRLSNDKLFRVFGLRAPSWEDALARCMQETAFVRPAA</sequence>
<comment type="catalytic activity">
    <reaction evidence="5 6">
        <text>dTDP-beta-L-rhamnose + NADP(+) = dTDP-4-dehydro-beta-L-rhamnose + NADPH + H(+)</text>
        <dbReference type="Rhea" id="RHEA:21796"/>
        <dbReference type="ChEBI" id="CHEBI:15378"/>
        <dbReference type="ChEBI" id="CHEBI:57510"/>
        <dbReference type="ChEBI" id="CHEBI:57783"/>
        <dbReference type="ChEBI" id="CHEBI:58349"/>
        <dbReference type="ChEBI" id="CHEBI:62830"/>
        <dbReference type="EC" id="1.1.1.133"/>
    </reaction>
</comment>
<dbReference type="EMBL" id="LNJU01000001">
    <property type="protein sequence ID" value="KWZ59860.1"/>
    <property type="molecule type" value="Genomic_DNA"/>
</dbReference>
<keyword evidence="6" id="KW-0560">Oxidoreductase</keyword>
<evidence type="ECO:0000256" key="2">
    <source>
        <dbReference type="ARBA" id="ARBA00010944"/>
    </source>
</evidence>
<comment type="caution">
    <text evidence="8">The sequence shown here is derived from an EMBL/GenBank/DDBJ whole genome shotgun (WGS) entry which is preliminary data.</text>
</comment>
<comment type="similarity">
    <text evidence="2 6">Belongs to the dTDP-4-dehydrorhamnose reductase family.</text>
</comment>
<comment type="function">
    <text evidence="6">Catalyzes the reduction of dTDP-6-deoxy-L-lyxo-4-hexulose to yield dTDP-L-rhamnose.</text>
</comment>